<dbReference type="Proteomes" id="UP001221411">
    <property type="component" value="Unassembled WGS sequence"/>
</dbReference>
<dbReference type="PANTHER" id="PTHR30558">
    <property type="entry name" value="EXBD MEMBRANE COMPONENT OF PMF-DRIVEN MACROMOLECULE IMPORT SYSTEM"/>
    <property type="match status" value="1"/>
</dbReference>
<evidence type="ECO:0000256" key="4">
    <source>
        <dbReference type="ARBA" id="ARBA00022692"/>
    </source>
</evidence>
<dbReference type="Pfam" id="PF02472">
    <property type="entry name" value="ExbD"/>
    <property type="match status" value="1"/>
</dbReference>
<evidence type="ECO:0000256" key="5">
    <source>
        <dbReference type="ARBA" id="ARBA00022989"/>
    </source>
</evidence>
<organism evidence="9 10">
    <name type="scientific">Polyangium mundeleinium</name>
    <dbReference type="NCBI Taxonomy" id="2995306"/>
    <lineage>
        <taxon>Bacteria</taxon>
        <taxon>Pseudomonadati</taxon>
        <taxon>Myxococcota</taxon>
        <taxon>Polyangia</taxon>
        <taxon>Polyangiales</taxon>
        <taxon>Polyangiaceae</taxon>
        <taxon>Polyangium</taxon>
    </lineage>
</organism>
<evidence type="ECO:0000256" key="6">
    <source>
        <dbReference type="ARBA" id="ARBA00023136"/>
    </source>
</evidence>
<dbReference type="EMBL" id="JAQNDO010000001">
    <property type="protein sequence ID" value="MDC0747378.1"/>
    <property type="molecule type" value="Genomic_DNA"/>
</dbReference>
<keyword evidence="6 8" id="KW-0472">Membrane</keyword>
<name>A0ABT5F1S0_9BACT</name>
<gene>
    <name evidence="9" type="ORF">POL67_38970</name>
</gene>
<dbReference type="InterPro" id="IPR003400">
    <property type="entry name" value="ExbD"/>
</dbReference>
<sequence>MGMNVSSGGKKGGAVAPTMNVTPLVDVVLVLLIIFMVVTPLLNKQLWLNLPKKDDDAKNEPPPPDADKPVVLTVDAKGAIRINQSEVSRAELRDRLTRIFAARADKLLYFDAADDAPYGITVEVMDIAKRGGAKGIAILTEKLGG</sequence>
<keyword evidence="10" id="KW-1185">Reference proteome</keyword>
<evidence type="ECO:0000313" key="10">
    <source>
        <dbReference type="Proteomes" id="UP001221411"/>
    </source>
</evidence>
<feature type="transmembrane region" description="Helical" evidence="8">
    <location>
        <begin position="20"/>
        <end position="42"/>
    </location>
</feature>
<comment type="subcellular location">
    <subcellularLocation>
        <location evidence="1">Cell membrane</location>
        <topology evidence="1">Single-pass membrane protein</topology>
    </subcellularLocation>
    <subcellularLocation>
        <location evidence="7">Cell membrane</location>
        <topology evidence="7">Single-pass type II membrane protein</topology>
    </subcellularLocation>
</comment>
<evidence type="ECO:0000256" key="8">
    <source>
        <dbReference type="SAM" id="Phobius"/>
    </source>
</evidence>
<comment type="similarity">
    <text evidence="2 7">Belongs to the ExbD/TolR family.</text>
</comment>
<keyword evidence="7" id="KW-0653">Protein transport</keyword>
<dbReference type="RefSeq" id="WP_271925813.1">
    <property type="nucleotide sequence ID" value="NZ_JAQNDO010000001.1"/>
</dbReference>
<dbReference type="Gene3D" id="3.30.420.270">
    <property type="match status" value="1"/>
</dbReference>
<evidence type="ECO:0000313" key="9">
    <source>
        <dbReference type="EMBL" id="MDC0747378.1"/>
    </source>
</evidence>
<keyword evidence="7" id="KW-0813">Transport</keyword>
<evidence type="ECO:0000256" key="2">
    <source>
        <dbReference type="ARBA" id="ARBA00005811"/>
    </source>
</evidence>
<accession>A0ABT5F1S0</accession>
<protein>
    <submittedName>
        <fullName evidence="9">Biopolymer transporter ExbD</fullName>
    </submittedName>
</protein>
<evidence type="ECO:0000256" key="3">
    <source>
        <dbReference type="ARBA" id="ARBA00022475"/>
    </source>
</evidence>
<reference evidence="9 10" key="1">
    <citation type="submission" date="2022-11" db="EMBL/GenBank/DDBJ databases">
        <title>Minimal conservation of predation-associated metabolite biosynthetic gene clusters underscores biosynthetic potential of Myxococcota including descriptions for ten novel species: Archangium lansinium sp. nov., Myxococcus landrumus sp. nov., Nannocystis bai.</title>
        <authorList>
            <person name="Ahearne A."/>
            <person name="Stevens C."/>
            <person name="Dowd S."/>
        </authorList>
    </citation>
    <scope>NUCLEOTIDE SEQUENCE [LARGE SCALE GENOMIC DNA]</scope>
    <source>
        <strain evidence="9 10">RJM3</strain>
    </source>
</reference>
<proteinExistence type="inferred from homology"/>
<comment type="caution">
    <text evidence="9">The sequence shown here is derived from an EMBL/GenBank/DDBJ whole genome shotgun (WGS) entry which is preliminary data.</text>
</comment>
<keyword evidence="4 7" id="KW-0812">Transmembrane</keyword>
<keyword evidence="3" id="KW-1003">Cell membrane</keyword>
<evidence type="ECO:0000256" key="7">
    <source>
        <dbReference type="RuleBase" id="RU003879"/>
    </source>
</evidence>
<keyword evidence="5 8" id="KW-1133">Transmembrane helix</keyword>
<evidence type="ECO:0000256" key="1">
    <source>
        <dbReference type="ARBA" id="ARBA00004162"/>
    </source>
</evidence>
<dbReference type="PANTHER" id="PTHR30558:SF7">
    <property type="entry name" value="TOL-PAL SYSTEM PROTEIN TOLR"/>
    <property type="match status" value="1"/>
</dbReference>